<keyword evidence="1" id="KW-0472">Membrane</keyword>
<dbReference type="EMBL" id="JACOGD010000002">
    <property type="protein sequence ID" value="MBC3930665.1"/>
    <property type="molecule type" value="Genomic_DNA"/>
</dbReference>
<dbReference type="PANTHER" id="PTHR33121">
    <property type="entry name" value="CYCLIC DI-GMP PHOSPHODIESTERASE PDEF"/>
    <property type="match status" value="1"/>
</dbReference>
<dbReference type="PROSITE" id="PS50885">
    <property type="entry name" value="HAMP"/>
    <property type="match status" value="1"/>
</dbReference>
<evidence type="ECO:0000259" key="3">
    <source>
        <dbReference type="PROSITE" id="PS50885"/>
    </source>
</evidence>
<feature type="transmembrane region" description="Helical" evidence="1">
    <location>
        <begin position="168"/>
        <end position="191"/>
    </location>
</feature>
<feature type="domain" description="GGDEF" evidence="4">
    <location>
        <begin position="282"/>
        <end position="412"/>
    </location>
</feature>
<dbReference type="SUPFAM" id="SSF55073">
    <property type="entry name" value="Nucleotide cyclase"/>
    <property type="match status" value="1"/>
</dbReference>
<dbReference type="InterPro" id="IPR000160">
    <property type="entry name" value="GGDEF_dom"/>
</dbReference>
<dbReference type="Pfam" id="PF00672">
    <property type="entry name" value="HAMP"/>
    <property type="match status" value="1"/>
</dbReference>
<comment type="caution">
    <text evidence="5">The sequence shown here is derived from an EMBL/GenBank/DDBJ whole genome shotgun (WGS) entry which is preliminary data.</text>
</comment>
<dbReference type="InterPro" id="IPR032244">
    <property type="entry name" value="LapD_MoxY_N"/>
</dbReference>
<dbReference type="PROSITE" id="PS50887">
    <property type="entry name" value="GGDEF"/>
    <property type="match status" value="1"/>
</dbReference>
<evidence type="ECO:0000256" key="1">
    <source>
        <dbReference type="SAM" id="Phobius"/>
    </source>
</evidence>
<dbReference type="PANTHER" id="PTHR33121:SF23">
    <property type="entry name" value="CYCLIC DI-GMP PHOSPHODIESTERASE PDEB"/>
    <property type="match status" value="1"/>
</dbReference>
<dbReference type="RefSeq" id="WP_186902541.1">
    <property type="nucleotide sequence ID" value="NZ_JACOGD010000002.1"/>
</dbReference>
<accession>A0ABR7A170</accession>
<dbReference type="InterPro" id="IPR042461">
    <property type="entry name" value="LapD_MoxY_peri_C"/>
</dbReference>
<dbReference type="Proteomes" id="UP000654304">
    <property type="component" value="Unassembled WGS sequence"/>
</dbReference>
<dbReference type="SUPFAM" id="SSF141868">
    <property type="entry name" value="EAL domain-like"/>
    <property type="match status" value="1"/>
</dbReference>
<gene>
    <name evidence="5" type="ORF">H8K43_03185</name>
</gene>
<dbReference type="InterPro" id="IPR003660">
    <property type="entry name" value="HAMP_dom"/>
</dbReference>
<dbReference type="InterPro" id="IPR029787">
    <property type="entry name" value="Nucleotide_cyclase"/>
</dbReference>
<dbReference type="CDD" id="cd01949">
    <property type="entry name" value="GGDEF"/>
    <property type="match status" value="1"/>
</dbReference>
<evidence type="ECO:0000313" key="6">
    <source>
        <dbReference type="Proteomes" id="UP000654304"/>
    </source>
</evidence>
<dbReference type="SMART" id="SM00267">
    <property type="entry name" value="GGDEF"/>
    <property type="match status" value="1"/>
</dbReference>
<dbReference type="Gene3D" id="6.20.270.20">
    <property type="entry name" value="LapD/MoxY periplasmic domain"/>
    <property type="match status" value="1"/>
</dbReference>
<dbReference type="SMART" id="SM00052">
    <property type="entry name" value="EAL"/>
    <property type="match status" value="1"/>
</dbReference>
<keyword evidence="1" id="KW-1133">Transmembrane helix</keyword>
<dbReference type="CDD" id="cd01948">
    <property type="entry name" value="EAL"/>
    <property type="match status" value="1"/>
</dbReference>
<sequence length="670" mass="74996">MEFSIRLCAIASFTLVMTLQRQLLIAISLLFLVVFLVVEGLSIVTTRNYLQQQLASHAQDAATTLSKSLEKAMASKDSTLAEVEIASMFDRGYYQSMQVLDNQGRPFVSKELSSDRAQTPGWLPDLLNIRLPAAEAFISSGWRQLGKVVVLSHPAYAYAYLWQSMKTIALWMSVMYLVVLALSMLMLRLILRPLEKIEALAHAVQEKRFEPIALQPRAPELQKVVTAMNQMAQRISHVLDQERANAEQYRRAAFQDSVTGLENRQGFDLRLNQLLAQDERSDQTWLAVFELDGLKTLNQRQGYARGNDLLVQLAQCLKQQLHPERDFAGRMGGAAIALVCTGVDAAQMQEKRVQWQQGLQQLVAAVDHSVQLSAAMLACAPGQNRKELLSQADLLLEQSRQQGQGKIICAEEVPGTRIVEGSQAWRLLIANALHENRWVLYTQPVVQLDSRQQTQHELYVRLLDEKGSVLTAAEFMPMAVRHQLTAEIDQAVISLALQAIQAEPQRFKALAVNVSMASVSQPAFCLWLAQACQAAAPLPVPLYLELSEFACVKQRAESRQFFRMLRELGLGFGLDHVGLDPLALQLIRDNPPDYIKLDSGLIAQMATQPDIFVHVEALVRFAQSLEIPCIAQGIEDEALIDLLRQAQVEAGQGYVFGMPEKLERRFQPYL</sequence>
<dbReference type="PROSITE" id="PS50883">
    <property type="entry name" value="EAL"/>
    <property type="match status" value="1"/>
</dbReference>
<dbReference type="SMART" id="SM00304">
    <property type="entry name" value="HAMP"/>
    <property type="match status" value="1"/>
</dbReference>
<dbReference type="Pfam" id="PF00990">
    <property type="entry name" value="GGDEF"/>
    <property type="match status" value="1"/>
</dbReference>
<dbReference type="NCBIfam" id="TIGR00254">
    <property type="entry name" value="GGDEF"/>
    <property type="match status" value="1"/>
</dbReference>
<feature type="domain" description="HAMP" evidence="3">
    <location>
        <begin position="188"/>
        <end position="240"/>
    </location>
</feature>
<keyword evidence="6" id="KW-1185">Reference proteome</keyword>
<dbReference type="Pfam" id="PF16448">
    <property type="entry name" value="LapD_MoxY_N"/>
    <property type="match status" value="1"/>
</dbReference>
<dbReference type="InterPro" id="IPR050706">
    <property type="entry name" value="Cyclic-di-GMP_PDE-like"/>
</dbReference>
<evidence type="ECO:0000313" key="5">
    <source>
        <dbReference type="EMBL" id="MBC3930665.1"/>
    </source>
</evidence>
<evidence type="ECO:0000259" key="2">
    <source>
        <dbReference type="PROSITE" id="PS50883"/>
    </source>
</evidence>
<dbReference type="InterPro" id="IPR043128">
    <property type="entry name" value="Rev_trsase/Diguanyl_cyclase"/>
</dbReference>
<dbReference type="InterPro" id="IPR035919">
    <property type="entry name" value="EAL_sf"/>
</dbReference>
<reference evidence="5 6" key="1">
    <citation type="submission" date="2020-08" db="EMBL/GenBank/DDBJ databases">
        <title>Novel species isolated from subtropical streams in China.</title>
        <authorList>
            <person name="Lu H."/>
        </authorList>
    </citation>
    <scope>NUCLEOTIDE SEQUENCE [LARGE SCALE GENOMIC DNA]</scope>
    <source>
        <strain evidence="5 6">CY22W</strain>
    </source>
</reference>
<dbReference type="Gene3D" id="3.20.20.450">
    <property type="entry name" value="EAL domain"/>
    <property type="match status" value="1"/>
</dbReference>
<dbReference type="Pfam" id="PF00563">
    <property type="entry name" value="EAL"/>
    <property type="match status" value="1"/>
</dbReference>
<dbReference type="Gene3D" id="3.30.110.200">
    <property type="match status" value="1"/>
</dbReference>
<evidence type="ECO:0000259" key="4">
    <source>
        <dbReference type="PROSITE" id="PS50887"/>
    </source>
</evidence>
<proteinExistence type="predicted"/>
<dbReference type="InterPro" id="IPR001633">
    <property type="entry name" value="EAL_dom"/>
</dbReference>
<name>A0ABR7A170_9BURK</name>
<protein>
    <submittedName>
        <fullName evidence="5">EAL domain-containing protein</fullName>
    </submittedName>
</protein>
<feature type="domain" description="EAL" evidence="2">
    <location>
        <begin position="422"/>
        <end position="670"/>
    </location>
</feature>
<dbReference type="Gene3D" id="3.30.70.270">
    <property type="match status" value="1"/>
</dbReference>
<keyword evidence="1" id="KW-0812">Transmembrane</keyword>
<organism evidence="5 6">
    <name type="scientific">Undibacterium curvum</name>
    <dbReference type="NCBI Taxonomy" id="2762294"/>
    <lineage>
        <taxon>Bacteria</taxon>
        <taxon>Pseudomonadati</taxon>
        <taxon>Pseudomonadota</taxon>
        <taxon>Betaproteobacteria</taxon>
        <taxon>Burkholderiales</taxon>
        <taxon>Oxalobacteraceae</taxon>
        <taxon>Undibacterium</taxon>
    </lineage>
</organism>
<feature type="transmembrane region" description="Helical" evidence="1">
    <location>
        <begin position="23"/>
        <end position="44"/>
    </location>
</feature>